<dbReference type="AlphaFoldDB" id="A0A178MW20"/>
<organism evidence="2 3">
    <name type="scientific">Magnetospirillum moscoviense</name>
    <dbReference type="NCBI Taxonomy" id="1437059"/>
    <lineage>
        <taxon>Bacteria</taxon>
        <taxon>Pseudomonadati</taxon>
        <taxon>Pseudomonadota</taxon>
        <taxon>Alphaproteobacteria</taxon>
        <taxon>Rhodospirillales</taxon>
        <taxon>Rhodospirillaceae</taxon>
        <taxon>Magnetospirillum</taxon>
    </lineage>
</organism>
<dbReference type="PANTHER" id="PTHR37844:SF2">
    <property type="entry name" value="SER_THR PROTEIN PHOSPHATASE SUPERFAMILY (AFU_ORTHOLOGUE AFUA_1G14840)"/>
    <property type="match status" value="1"/>
</dbReference>
<evidence type="ECO:0000313" key="2">
    <source>
        <dbReference type="EMBL" id="OAN53093.1"/>
    </source>
</evidence>
<dbReference type="GO" id="GO:0016787">
    <property type="term" value="F:hydrolase activity"/>
    <property type="evidence" value="ECO:0007669"/>
    <property type="project" value="InterPro"/>
</dbReference>
<reference evidence="2 3" key="1">
    <citation type="submission" date="2016-04" db="EMBL/GenBank/DDBJ databases">
        <title>Draft genome sequence of freshwater magnetotactic bacteria Magnetospirillum marisnigri SP-1 and Magnetospirillum moscoviense BB-1.</title>
        <authorList>
            <person name="Koziaeva V."/>
            <person name="Dziuba M.V."/>
            <person name="Ivanov T.M."/>
            <person name="Kuznetsov B."/>
            <person name="Grouzdev D.S."/>
        </authorList>
    </citation>
    <scope>NUCLEOTIDE SEQUENCE [LARGE SCALE GENOMIC DNA]</scope>
    <source>
        <strain evidence="2 3">BB-1</strain>
    </source>
</reference>
<dbReference type="RefSeq" id="WP_068498963.1">
    <property type="nucleotide sequence ID" value="NZ_LWQU01000126.1"/>
</dbReference>
<dbReference type="Gene3D" id="3.60.21.10">
    <property type="match status" value="1"/>
</dbReference>
<dbReference type="Pfam" id="PF00149">
    <property type="entry name" value="Metallophos"/>
    <property type="match status" value="1"/>
</dbReference>
<dbReference type="STRING" id="1437059.A6A05_10030"/>
<comment type="caution">
    <text evidence="2">The sequence shown here is derived from an EMBL/GenBank/DDBJ whole genome shotgun (WGS) entry which is preliminary data.</text>
</comment>
<keyword evidence="3" id="KW-1185">Reference proteome</keyword>
<dbReference type="OrthoDB" id="356681at2"/>
<gene>
    <name evidence="2" type="ORF">A6A05_10030</name>
</gene>
<evidence type="ECO:0000259" key="1">
    <source>
        <dbReference type="Pfam" id="PF00149"/>
    </source>
</evidence>
<dbReference type="Proteomes" id="UP000078543">
    <property type="component" value="Unassembled WGS sequence"/>
</dbReference>
<dbReference type="EMBL" id="LWQU01000126">
    <property type="protein sequence ID" value="OAN53093.1"/>
    <property type="molecule type" value="Genomic_DNA"/>
</dbReference>
<dbReference type="InterPro" id="IPR029052">
    <property type="entry name" value="Metallo-depent_PP-like"/>
</dbReference>
<name>A0A178MW20_9PROT</name>
<evidence type="ECO:0000313" key="3">
    <source>
        <dbReference type="Proteomes" id="UP000078543"/>
    </source>
</evidence>
<feature type="domain" description="Calcineurin-like phosphoesterase" evidence="1">
    <location>
        <begin position="21"/>
        <end position="221"/>
    </location>
</feature>
<dbReference type="InterPro" id="IPR004843">
    <property type="entry name" value="Calcineurin-like_PHP"/>
</dbReference>
<protein>
    <recommendedName>
        <fullName evidence="1">Calcineurin-like phosphoesterase domain-containing protein</fullName>
    </recommendedName>
</protein>
<dbReference type="PANTHER" id="PTHR37844">
    <property type="entry name" value="SER/THR PROTEIN PHOSPHATASE SUPERFAMILY (AFU_ORTHOLOGUE AFUA_1G14840)"/>
    <property type="match status" value="1"/>
</dbReference>
<sequence>MTIRLAILSDLHVEKGPWTMPPIEADLVVLAGDIGWGVEGALWIADHLRAHPAVYVAGNREYWHHVAGADPIAELRRLTGRVAGLRFLQDETAEFRIDGRTLRVLGCTLWTDYALTGDVAGTMERAQSGMPDYKNGRGANGVTLTASQVLAWNQTSAAFLRAELARPHDGPTLVVTHHLPSAKGLKAPRPDHVPTTCSVSGLDDIIAAHGPDLWVHGHSHWDCDYVEGPTRIVSRQRGAPENENFRPLILEL</sequence>
<proteinExistence type="predicted"/>
<dbReference type="SUPFAM" id="SSF56300">
    <property type="entry name" value="Metallo-dependent phosphatases"/>
    <property type="match status" value="1"/>
</dbReference>
<accession>A0A178MW20</accession>